<name>A0AAW1N1Z8_POPJA</name>
<reference evidence="1 2" key="1">
    <citation type="journal article" date="2024" name="BMC Genomics">
        <title>De novo assembly and annotation of Popillia japonica's genome with initial clues to its potential as an invasive pest.</title>
        <authorList>
            <person name="Cucini C."/>
            <person name="Boschi S."/>
            <person name="Funari R."/>
            <person name="Cardaioli E."/>
            <person name="Iannotti N."/>
            <person name="Marturano G."/>
            <person name="Paoli F."/>
            <person name="Bruttini M."/>
            <person name="Carapelli A."/>
            <person name="Frati F."/>
            <person name="Nardi F."/>
        </authorList>
    </citation>
    <scope>NUCLEOTIDE SEQUENCE [LARGE SCALE GENOMIC DNA]</scope>
    <source>
        <strain evidence="1">DMR45628</strain>
    </source>
</reference>
<dbReference type="Proteomes" id="UP001458880">
    <property type="component" value="Unassembled WGS sequence"/>
</dbReference>
<proteinExistence type="predicted"/>
<accession>A0AAW1N1Z8</accession>
<protein>
    <submittedName>
        <fullName evidence="1">Uncharacterized protein</fullName>
    </submittedName>
</protein>
<dbReference type="EMBL" id="JASPKY010000020">
    <property type="protein sequence ID" value="KAK9752448.1"/>
    <property type="molecule type" value="Genomic_DNA"/>
</dbReference>
<dbReference type="AlphaFoldDB" id="A0AAW1N1Z8"/>
<keyword evidence="2" id="KW-1185">Reference proteome</keyword>
<evidence type="ECO:0000313" key="2">
    <source>
        <dbReference type="Proteomes" id="UP001458880"/>
    </source>
</evidence>
<evidence type="ECO:0000313" key="1">
    <source>
        <dbReference type="EMBL" id="KAK9752448.1"/>
    </source>
</evidence>
<sequence length="115" mass="12327">MTPPEEACKVPPEEACKVVVESTSTVSTYDNDSNSDEYKTLDIDMEKSHTYENVAAEQASESLSESLSAGPSGVKIVLEAKSGSSSSNSEDVNGSNLNDDVFTDLELEFGGRQRI</sequence>
<gene>
    <name evidence="1" type="ORF">QE152_g4189</name>
</gene>
<comment type="caution">
    <text evidence="1">The sequence shown here is derived from an EMBL/GenBank/DDBJ whole genome shotgun (WGS) entry which is preliminary data.</text>
</comment>
<organism evidence="1 2">
    <name type="scientific">Popillia japonica</name>
    <name type="common">Japanese beetle</name>
    <dbReference type="NCBI Taxonomy" id="7064"/>
    <lineage>
        <taxon>Eukaryota</taxon>
        <taxon>Metazoa</taxon>
        <taxon>Ecdysozoa</taxon>
        <taxon>Arthropoda</taxon>
        <taxon>Hexapoda</taxon>
        <taxon>Insecta</taxon>
        <taxon>Pterygota</taxon>
        <taxon>Neoptera</taxon>
        <taxon>Endopterygota</taxon>
        <taxon>Coleoptera</taxon>
        <taxon>Polyphaga</taxon>
        <taxon>Scarabaeiformia</taxon>
        <taxon>Scarabaeidae</taxon>
        <taxon>Rutelinae</taxon>
        <taxon>Popillia</taxon>
    </lineage>
</organism>